<feature type="transmembrane region" description="Helical" evidence="1">
    <location>
        <begin position="24"/>
        <end position="49"/>
    </location>
</feature>
<feature type="transmembrane region" description="Helical" evidence="1">
    <location>
        <begin position="153"/>
        <end position="172"/>
    </location>
</feature>
<evidence type="ECO:0000313" key="2">
    <source>
        <dbReference type="EMBL" id="RZU51337.1"/>
    </source>
</evidence>
<dbReference type="GO" id="GO:0140359">
    <property type="term" value="F:ABC-type transporter activity"/>
    <property type="evidence" value="ECO:0007669"/>
    <property type="project" value="InterPro"/>
</dbReference>
<keyword evidence="1" id="KW-0812">Transmembrane</keyword>
<feature type="transmembrane region" description="Helical" evidence="1">
    <location>
        <begin position="231"/>
        <end position="252"/>
    </location>
</feature>
<accession>A0A4Q7ZK96</accession>
<feature type="transmembrane region" description="Helical" evidence="1">
    <location>
        <begin position="112"/>
        <end position="133"/>
    </location>
</feature>
<dbReference type="RefSeq" id="WP_207229839.1">
    <property type="nucleotide sequence ID" value="NZ_SHKY01000001.1"/>
</dbReference>
<keyword evidence="1" id="KW-0472">Membrane</keyword>
<dbReference type="GO" id="GO:0005886">
    <property type="term" value="C:plasma membrane"/>
    <property type="evidence" value="ECO:0007669"/>
    <property type="project" value="UniProtKB-SubCell"/>
</dbReference>
<sequence length="257" mass="26920">MTVMNLGAALSFELSKIRTLRSTAWNLGLFLVVSVALAITTGYFLRITYTDLSASAQQRFDPIGAGHSGLQLGLLALVILGVLVVTSEFSSGTIRSSLTAVPRRGVFFTSKLLAGALVAFAASVVVVVVSFFATQAALGSHSVGIGDDGVLRSLVGAVLYTTLLTVFAMGLATVLRSAALTIGILIPLFFMVSTILANIPHVQKVAQFLPDIAGGQILYREPQGTTVLNPWTGLAVLVAWTAAAVVGGFLVIRRRDA</sequence>
<dbReference type="EMBL" id="SHKY01000001">
    <property type="protein sequence ID" value="RZU51337.1"/>
    <property type="molecule type" value="Genomic_DNA"/>
</dbReference>
<gene>
    <name evidence="2" type="ORF">EV385_3152</name>
</gene>
<feature type="transmembrane region" description="Helical" evidence="1">
    <location>
        <begin position="179"/>
        <end position="199"/>
    </location>
</feature>
<keyword evidence="1" id="KW-1133">Transmembrane helix</keyword>
<organism evidence="2 3">
    <name type="scientific">Krasilnikovia cinnamomea</name>
    <dbReference type="NCBI Taxonomy" id="349313"/>
    <lineage>
        <taxon>Bacteria</taxon>
        <taxon>Bacillati</taxon>
        <taxon>Actinomycetota</taxon>
        <taxon>Actinomycetes</taxon>
        <taxon>Micromonosporales</taxon>
        <taxon>Micromonosporaceae</taxon>
        <taxon>Krasilnikovia</taxon>
    </lineage>
</organism>
<name>A0A4Q7ZK96_9ACTN</name>
<dbReference type="AlphaFoldDB" id="A0A4Q7ZK96"/>
<evidence type="ECO:0000313" key="3">
    <source>
        <dbReference type="Proteomes" id="UP000292564"/>
    </source>
</evidence>
<feature type="transmembrane region" description="Helical" evidence="1">
    <location>
        <begin position="69"/>
        <end position="91"/>
    </location>
</feature>
<evidence type="ECO:0000256" key="1">
    <source>
        <dbReference type="SAM" id="Phobius"/>
    </source>
</evidence>
<keyword evidence="3" id="KW-1185">Reference proteome</keyword>
<reference evidence="2 3" key="1">
    <citation type="submission" date="2019-02" db="EMBL/GenBank/DDBJ databases">
        <title>Sequencing the genomes of 1000 actinobacteria strains.</title>
        <authorList>
            <person name="Klenk H.-P."/>
        </authorList>
    </citation>
    <scope>NUCLEOTIDE SEQUENCE [LARGE SCALE GENOMIC DNA]</scope>
    <source>
        <strain evidence="2 3">DSM 45162</strain>
    </source>
</reference>
<dbReference type="Proteomes" id="UP000292564">
    <property type="component" value="Unassembled WGS sequence"/>
</dbReference>
<proteinExistence type="predicted"/>
<protein>
    <submittedName>
        <fullName evidence="2">ABC-2 family transporter</fullName>
    </submittedName>
</protein>
<comment type="caution">
    <text evidence="2">The sequence shown here is derived from an EMBL/GenBank/DDBJ whole genome shotgun (WGS) entry which is preliminary data.</text>
</comment>